<dbReference type="GO" id="GO:0046428">
    <property type="term" value="F:1,4-dihydroxy-2-naphthoate polyprenyltransferase activity"/>
    <property type="evidence" value="ECO:0007669"/>
    <property type="project" value="InterPro"/>
</dbReference>
<feature type="transmembrane region" description="Helical" evidence="9">
    <location>
        <begin position="117"/>
        <end position="136"/>
    </location>
</feature>
<evidence type="ECO:0000256" key="6">
    <source>
        <dbReference type="ARBA" id="ARBA00022692"/>
    </source>
</evidence>
<keyword evidence="6 9" id="KW-0812">Transmembrane</keyword>
<gene>
    <name evidence="10" type="ORF">UFOPK1591_00912</name>
</gene>
<keyword evidence="4" id="KW-1003">Cell membrane</keyword>
<feature type="transmembrane region" description="Helical" evidence="9">
    <location>
        <begin position="43"/>
        <end position="61"/>
    </location>
</feature>
<evidence type="ECO:0000256" key="3">
    <source>
        <dbReference type="ARBA" id="ARBA00022428"/>
    </source>
</evidence>
<dbReference type="InterPro" id="IPR004657">
    <property type="entry name" value="MenA"/>
</dbReference>
<dbReference type="PIRSF" id="PIRSF005355">
    <property type="entry name" value="UBIAD1"/>
    <property type="match status" value="1"/>
</dbReference>
<keyword evidence="5" id="KW-0808">Transferase</keyword>
<dbReference type="NCBIfam" id="TIGR00751">
    <property type="entry name" value="menA"/>
    <property type="match status" value="1"/>
</dbReference>
<dbReference type="NCBIfam" id="NF004751">
    <property type="entry name" value="PRK06080.1-3"/>
    <property type="match status" value="1"/>
</dbReference>
<dbReference type="UniPathway" id="UPA00079"/>
<feature type="transmembrane region" description="Helical" evidence="9">
    <location>
        <begin position="216"/>
        <end position="237"/>
    </location>
</feature>
<feature type="transmembrane region" description="Helical" evidence="9">
    <location>
        <begin position="243"/>
        <end position="262"/>
    </location>
</feature>
<dbReference type="Gene3D" id="1.10.357.140">
    <property type="entry name" value="UbiA prenyltransferase"/>
    <property type="match status" value="1"/>
</dbReference>
<accession>A0A6J6DL79</accession>
<comment type="pathway">
    <text evidence="2">Quinol/quinone metabolism; menaquinone biosynthesis.</text>
</comment>
<dbReference type="PANTHER" id="PTHR13929:SF0">
    <property type="entry name" value="UBIA PRENYLTRANSFERASE DOMAIN-CONTAINING PROTEIN 1"/>
    <property type="match status" value="1"/>
</dbReference>
<dbReference type="EMBL" id="CAEZTD010000066">
    <property type="protein sequence ID" value="CAB4563944.1"/>
    <property type="molecule type" value="Genomic_DNA"/>
</dbReference>
<comment type="subcellular location">
    <subcellularLocation>
        <location evidence="1">Membrane</location>
        <topology evidence="1">Multi-pass membrane protein</topology>
    </subcellularLocation>
</comment>
<dbReference type="AlphaFoldDB" id="A0A6J6DL79"/>
<evidence type="ECO:0000256" key="8">
    <source>
        <dbReference type="ARBA" id="ARBA00023136"/>
    </source>
</evidence>
<organism evidence="10">
    <name type="scientific">freshwater metagenome</name>
    <dbReference type="NCBI Taxonomy" id="449393"/>
    <lineage>
        <taxon>unclassified sequences</taxon>
        <taxon>metagenomes</taxon>
        <taxon>ecological metagenomes</taxon>
    </lineage>
</organism>
<dbReference type="HAMAP" id="MF_01937">
    <property type="entry name" value="MenA_1"/>
    <property type="match status" value="1"/>
</dbReference>
<reference evidence="10" key="1">
    <citation type="submission" date="2020-05" db="EMBL/GenBank/DDBJ databases">
        <authorList>
            <person name="Chiriac C."/>
            <person name="Salcher M."/>
            <person name="Ghai R."/>
            <person name="Kavagutti S V."/>
        </authorList>
    </citation>
    <scope>NUCLEOTIDE SEQUENCE</scope>
</reference>
<dbReference type="InterPro" id="IPR026046">
    <property type="entry name" value="UBIAD1"/>
</dbReference>
<dbReference type="GO" id="GO:0042371">
    <property type="term" value="P:vitamin K biosynthetic process"/>
    <property type="evidence" value="ECO:0007669"/>
    <property type="project" value="TreeGrafter"/>
</dbReference>
<evidence type="ECO:0000256" key="2">
    <source>
        <dbReference type="ARBA" id="ARBA00004863"/>
    </source>
</evidence>
<feature type="transmembrane region" description="Helical" evidence="9">
    <location>
        <begin position="148"/>
        <end position="169"/>
    </location>
</feature>
<evidence type="ECO:0000313" key="10">
    <source>
        <dbReference type="EMBL" id="CAB4563944.1"/>
    </source>
</evidence>
<protein>
    <submittedName>
        <fullName evidence="10">Unannotated protein</fullName>
    </submittedName>
</protein>
<keyword evidence="3" id="KW-0474">Menaquinone biosynthesis</keyword>
<evidence type="ECO:0000256" key="7">
    <source>
        <dbReference type="ARBA" id="ARBA00022989"/>
    </source>
</evidence>
<dbReference type="InterPro" id="IPR000537">
    <property type="entry name" value="UbiA_prenyltransferase"/>
</dbReference>
<dbReference type="InterPro" id="IPR044878">
    <property type="entry name" value="UbiA_sf"/>
</dbReference>
<evidence type="ECO:0000256" key="4">
    <source>
        <dbReference type="ARBA" id="ARBA00022475"/>
    </source>
</evidence>
<dbReference type="CDD" id="cd13962">
    <property type="entry name" value="PT_UbiA_UBIAD1"/>
    <property type="match status" value="1"/>
</dbReference>
<evidence type="ECO:0000256" key="5">
    <source>
        <dbReference type="ARBA" id="ARBA00022679"/>
    </source>
</evidence>
<proteinExistence type="inferred from homology"/>
<dbReference type="Pfam" id="PF01040">
    <property type="entry name" value="UbiA"/>
    <property type="match status" value="1"/>
</dbReference>
<sequence>MHTPVSRVSWIEGARLRTLPLAIAPVILGSAAANITDGFDLPLALLCLVVALSLQIGVNFANDYSDGIRGTDDHRVGPGRLTGSGSASPRRVRAVAFAFFGLAALAGLAIMLLTQLWWLPAVGVAAIAAAWFYTGGKRPYGYAGFGELFVFIFFGLVATVGTAFVQSRVFTLESLAAGVGSGLFACAVLMVNNIRDIETDRLVNKKTLAVRIGKKWAIAFFMKFSLLPFVVSGLIAILYPNAWLTFFVLLMVGPACLITATAQSAREYILALRLTSLAAVAYAILLGLAFVI</sequence>
<evidence type="ECO:0000256" key="1">
    <source>
        <dbReference type="ARBA" id="ARBA00004141"/>
    </source>
</evidence>
<feature type="transmembrane region" description="Helical" evidence="9">
    <location>
        <begin position="269"/>
        <end position="291"/>
    </location>
</feature>
<name>A0A6J6DL79_9ZZZZ</name>
<dbReference type="GO" id="GO:0009234">
    <property type="term" value="P:menaquinone biosynthetic process"/>
    <property type="evidence" value="ECO:0007669"/>
    <property type="project" value="UniProtKB-UniPathway"/>
</dbReference>
<feature type="transmembrane region" description="Helical" evidence="9">
    <location>
        <begin position="94"/>
        <end position="111"/>
    </location>
</feature>
<feature type="transmembrane region" description="Helical" evidence="9">
    <location>
        <begin position="175"/>
        <end position="195"/>
    </location>
</feature>
<keyword evidence="8 9" id="KW-0472">Membrane</keyword>
<keyword evidence="7 9" id="KW-1133">Transmembrane helix</keyword>
<dbReference type="GO" id="GO:0016020">
    <property type="term" value="C:membrane"/>
    <property type="evidence" value="ECO:0007669"/>
    <property type="project" value="UniProtKB-SubCell"/>
</dbReference>
<dbReference type="PANTHER" id="PTHR13929">
    <property type="entry name" value="1,4-DIHYDROXY-2-NAPHTHOATE OCTAPRENYLTRANSFERASE"/>
    <property type="match status" value="1"/>
</dbReference>
<evidence type="ECO:0000256" key="9">
    <source>
        <dbReference type="SAM" id="Phobius"/>
    </source>
</evidence>